<gene>
    <name evidence="1" type="ORF">ARMSODRAFT_948189</name>
</gene>
<reference evidence="2" key="1">
    <citation type="journal article" date="2017" name="Nat. Ecol. Evol.">
        <title>Genome expansion and lineage-specific genetic innovations in the forest pathogenic fungi Armillaria.</title>
        <authorList>
            <person name="Sipos G."/>
            <person name="Prasanna A.N."/>
            <person name="Walter M.C."/>
            <person name="O'Connor E."/>
            <person name="Balint B."/>
            <person name="Krizsan K."/>
            <person name="Kiss B."/>
            <person name="Hess J."/>
            <person name="Varga T."/>
            <person name="Slot J."/>
            <person name="Riley R."/>
            <person name="Boka B."/>
            <person name="Rigling D."/>
            <person name="Barry K."/>
            <person name="Lee J."/>
            <person name="Mihaltcheva S."/>
            <person name="LaButti K."/>
            <person name="Lipzen A."/>
            <person name="Waldron R."/>
            <person name="Moloney N.M."/>
            <person name="Sperisen C."/>
            <person name="Kredics L."/>
            <person name="Vagvoelgyi C."/>
            <person name="Patrignani A."/>
            <person name="Fitzpatrick D."/>
            <person name="Nagy I."/>
            <person name="Doyle S."/>
            <person name="Anderson J.B."/>
            <person name="Grigoriev I.V."/>
            <person name="Gueldener U."/>
            <person name="Muensterkoetter M."/>
            <person name="Nagy L.G."/>
        </authorList>
    </citation>
    <scope>NUCLEOTIDE SEQUENCE [LARGE SCALE GENOMIC DNA]</scope>
    <source>
        <strain evidence="2">28-4</strain>
    </source>
</reference>
<keyword evidence="2" id="KW-1185">Reference proteome</keyword>
<organism evidence="1 2">
    <name type="scientific">Armillaria solidipes</name>
    <dbReference type="NCBI Taxonomy" id="1076256"/>
    <lineage>
        <taxon>Eukaryota</taxon>
        <taxon>Fungi</taxon>
        <taxon>Dikarya</taxon>
        <taxon>Basidiomycota</taxon>
        <taxon>Agaricomycotina</taxon>
        <taxon>Agaricomycetes</taxon>
        <taxon>Agaricomycetidae</taxon>
        <taxon>Agaricales</taxon>
        <taxon>Marasmiineae</taxon>
        <taxon>Physalacriaceae</taxon>
        <taxon>Armillaria</taxon>
    </lineage>
</organism>
<dbReference type="Proteomes" id="UP000218334">
    <property type="component" value="Unassembled WGS sequence"/>
</dbReference>
<dbReference type="AlphaFoldDB" id="A0A2H3CI07"/>
<accession>A0A2H3CI07</accession>
<evidence type="ECO:0000313" key="2">
    <source>
        <dbReference type="Proteomes" id="UP000218334"/>
    </source>
</evidence>
<protein>
    <submittedName>
        <fullName evidence="1">Uncharacterized protein</fullName>
    </submittedName>
</protein>
<name>A0A2H3CI07_9AGAR</name>
<proteinExistence type="predicted"/>
<evidence type="ECO:0000313" key="1">
    <source>
        <dbReference type="EMBL" id="PBK76397.1"/>
    </source>
</evidence>
<dbReference type="EMBL" id="KZ293416">
    <property type="protein sequence ID" value="PBK76397.1"/>
    <property type="molecule type" value="Genomic_DNA"/>
</dbReference>
<sequence length="76" mass="8627">MGHANSASKVIPLDYYGCGETRPRRHRRHTHVIGQTSTSAFLRSTSSIVQLKTREALASTFMTRRQLVLFHHGIYS</sequence>